<dbReference type="EMBL" id="VMBG01000001">
    <property type="protein sequence ID" value="TSJ79736.1"/>
    <property type="molecule type" value="Genomic_DNA"/>
</dbReference>
<keyword evidence="2 5" id="KW-0690">Ribosome biogenesis</keyword>
<evidence type="ECO:0000259" key="6">
    <source>
        <dbReference type="SMART" id="SM00732"/>
    </source>
</evidence>
<dbReference type="PANTHER" id="PTHR33317:SF4">
    <property type="entry name" value="POLYNUCLEOTIDYL TRANSFERASE, RIBONUCLEASE H-LIKE SUPERFAMILY PROTEIN"/>
    <property type="match status" value="1"/>
</dbReference>
<dbReference type="SMART" id="SM00732">
    <property type="entry name" value="YqgFc"/>
    <property type="match status" value="1"/>
</dbReference>
<evidence type="ECO:0000256" key="1">
    <source>
        <dbReference type="ARBA" id="ARBA00022490"/>
    </source>
</evidence>
<evidence type="ECO:0000256" key="3">
    <source>
        <dbReference type="ARBA" id="ARBA00022722"/>
    </source>
</evidence>
<feature type="domain" description="YqgF/RNase H-like" evidence="6">
    <location>
        <begin position="1"/>
        <end position="100"/>
    </location>
</feature>
<comment type="caution">
    <text evidence="7">The sequence shown here is derived from an EMBL/GenBank/DDBJ whole genome shotgun (WGS) entry which is preliminary data.</text>
</comment>
<dbReference type="GO" id="GO:0000967">
    <property type="term" value="P:rRNA 5'-end processing"/>
    <property type="evidence" value="ECO:0007669"/>
    <property type="project" value="UniProtKB-UniRule"/>
</dbReference>
<dbReference type="PANTHER" id="PTHR33317">
    <property type="entry name" value="POLYNUCLEOTIDYL TRANSFERASE, RIBONUCLEASE H-LIKE SUPERFAMILY PROTEIN"/>
    <property type="match status" value="1"/>
</dbReference>
<gene>
    <name evidence="7" type="primary">ruvX</name>
    <name evidence="7" type="ORF">FPL22_06710</name>
</gene>
<dbReference type="OrthoDB" id="9796140at2"/>
<dbReference type="Pfam" id="PF03652">
    <property type="entry name" value="RuvX"/>
    <property type="match status" value="1"/>
</dbReference>
<dbReference type="InterPro" id="IPR037027">
    <property type="entry name" value="YqgF/RNaseH-like_dom_sf"/>
</dbReference>
<dbReference type="InterPro" id="IPR006641">
    <property type="entry name" value="YqgF/RNaseH-like_dom"/>
</dbReference>
<dbReference type="NCBIfam" id="TIGR00250">
    <property type="entry name" value="RNAse_H_YqgF"/>
    <property type="match status" value="1"/>
</dbReference>
<proteinExistence type="inferred from homology"/>
<organism evidence="7 8">
    <name type="scientific">Rariglobus hedericola</name>
    <dbReference type="NCBI Taxonomy" id="2597822"/>
    <lineage>
        <taxon>Bacteria</taxon>
        <taxon>Pseudomonadati</taxon>
        <taxon>Verrucomicrobiota</taxon>
        <taxon>Opitutia</taxon>
        <taxon>Opitutales</taxon>
        <taxon>Opitutaceae</taxon>
        <taxon>Rariglobus</taxon>
    </lineage>
</organism>
<accession>A0A556QSX2</accession>
<keyword evidence="1 5" id="KW-0963">Cytoplasm</keyword>
<dbReference type="AlphaFoldDB" id="A0A556QSX2"/>
<sequence>MRFLGIDYGTRRIGLAYGDELGIATPLPALIEAEPKQRREGLAAVVKQRRITELVIGFPYNMDGSVGFKAKEVEGFAESLKREFALPVHFIDERLTSHMAEAGLNQKQLREIRGQGIVDSRAAAIILQDYLDQRFPPALSGPEA</sequence>
<keyword evidence="3 5" id="KW-0540">Nuclease</keyword>
<evidence type="ECO:0000256" key="4">
    <source>
        <dbReference type="ARBA" id="ARBA00022801"/>
    </source>
</evidence>
<dbReference type="GO" id="GO:0004518">
    <property type="term" value="F:nuclease activity"/>
    <property type="evidence" value="ECO:0007669"/>
    <property type="project" value="UniProtKB-KW"/>
</dbReference>
<dbReference type="SUPFAM" id="SSF53098">
    <property type="entry name" value="Ribonuclease H-like"/>
    <property type="match status" value="1"/>
</dbReference>
<name>A0A556QSX2_9BACT</name>
<dbReference type="EC" id="3.1.-.-" evidence="5"/>
<evidence type="ECO:0000256" key="5">
    <source>
        <dbReference type="HAMAP-Rule" id="MF_00651"/>
    </source>
</evidence>
<dbReference type="GO" id="GO:0016788">
    <property type="term" value="F:hydrolase activity, acting on ester bonds"/>
    <property type="evidence" value="ECO:0007669"/>
    <property type="project" value="UniProtKB-UniRule"/>
</dbReference>
<protein>
    <recommendedName>
        <fullName evidence="5">Putative pre-16S rRNA nuclease</fullName>
        <ecNumber evidence="5">3.1.-.-</ecNumber>
    </recommendedName>
</protein>
<dbReference type="InterPro" id="IPR012337">
    <property type="entry name" value="RNaseH-like_sf"/>
</dbReference>
<dbReference type="Proteomes" id="UP000315648">
    <property type="component" value="Unassembled WGS sequence"/>
</dbReference>
<dbReference type="RefSeq" id="WP_144229329.1">
    <property type="nucleotide sequence ID" value="NZ_CBCRVV010000005.1"/>
</dbReference>
<evidence type="ECO:0000313" key="8">
    <source>
        <dbReference type="Proteomes" id="UP000315648"/>
    </source>
</evidence>
<dbReference type="Gene3D" id="3.30.420.140">
    <property type="entry name" value="YqgF/RNase H-like domain"/>
    <property type="match status" value="1"/>
</dbReference>
<dbReference type="HAMAP" id="MF_00651">
    <property type="entry name" value="Nuclease_YqgF"/>
    <property type="match status" value="1"/>
</dbReference>
<comment type="function">
    <text evidence="5">Could be a nuclease involved in processing of the 5'-end of pre-16S rRNA.</text>
</comment>
<dbReference type="GO" id="GO:0005829">
    <property type="term" value="C:cytosol"/>
    <property type="evidence" value="ECO:0007669"/>
    <property type="project" value="TreeGrafter"/>
</dbReference>
<keyword evidence="8" id="KW-1185">Reference proteome</keyword>
<evidence type="ECO:0000256" key="2">
    <source>
        <dbReference type="ARBA" id="ARBA00022517"/>
    </source>
</evidence>
<dbReference type="CDD" id="cd16964">
    <property type="entry name" value="YqgF"/>
    <property type="match status" value="1"/>
</dbReference>
<comment type="similarity">
    <text evidence="5">Belongs to the YqgF HJR family.</text>
</comment>
<comment type="subcellular location">
    <subcellularLocation>
        <location evidence="5">Cytoplasm</location>
    </subcellularLocation>
</comment>
<evidence type="ECO:0000313" key="7">
    <source>
        <dbReference type="EMBL" id="TSJ79736.1"/>
    </source>
</evidence>
<keyword evidence="4 5" id="KW-0378">Hydrolase</keyword>
<dbReference type="InterPro" id="IPR005227">
    <property type="entry name" value="YqgF"/>
</dbReference>
<reference evidence="7 8" key="1">
    <citation type="submission" date="2019-07" db="EMBL/GenBank/DDBJ databases">
        <title>Description of 53C-WASEF.</title>
        <authorList>
            <person name="Pitt A."/>
            <person name="Hahn M.W."/>
        </authorList>
    </citation>
    <scope>NUCLEOTIDE SEQUENCE [LARGE SCALE GENOMIC DNA]</scope>
    <source>
        <strain evidence="7 8">53C-WASEF</strain>
    </source>
</reference>